<dbReference type="Gene3D" id="2.60.120.200">
    <property type="match status" value="1"/>
</dbReference>
<evidence type="ECO:0000256" key="4">
    <source>
        <dbReference type="ARBA" id="ARBA00022475"/>
    </source>
</evidence>
<evidence type="ECO:0000256" key="5">
    <source>
        <dbReference type="ARBA" id="ARBA00023065"/>
    </source>
</evidence>
<dbReference type="InterPro" id="IPR001304">
    <property type="entry name" value="C-type_lectin-like"/>
</dbReference>
<dbReference type="InterPro" id="IPR016186">
    <property type="entry name" value="C-type_lectin-like/link_sf"/>
</dbReference>
<dbReference type="GO" id="GO:0004888">
    <property type="term" value="F:transmembrane signaling receptor activity"/>
    <property type="evidence" value="ECO:0007669"/>
    <property type="project" value="InterPro"/>
</dbReference>
<evidence type="ECO:0000256" key="6">
    <source>
        <dbReference type="ARBA" id="ARBA00023157"/>
    </source>
</evidence>
<dbReference type="SMART" id="SM00192">
    <property type="entry name" value="LDLa"/>
    <property type="match status" value="1"/>
</dbReference>
<dbReference type="InterPro" id="IPR016187">
    <property type="entry name" value="CTDL_fold"/>
</dbReference>
<dbReference type="GO" id="GO:0005230">
    <property type="term" value="F:extracellular ligand-gated monoatomic ion channel activity"/>
    <property type="evidence" value="ECO:0007669"/>
    <property type="project" value="InterPro"/>
</dbReference>
<evidence type="ECO:0000256" key="10">
    <source>
        <dbReference type="SAM" id="Phobius"/>
    </source>
</evidence>
<evidence type="ECO:0000256" key="2">
    <source>
        <dbReference type="ARBA" id="ARBA00004236"/>
    </source>
</evidence>
<feature type="compositionally biased region" description="Polar residues" evidence="9">
    <location>
        <begin position="736"/>
        <end position="756"/>
    </location>
</feature>
<dbReference type="PRINTS" id="PR00253">
    <property type="entry name" value="GABAARECEPTR"/>
</dbReference>
<feature type="region of interest" description="Disordered" evidence="9">
    <location>
        <begin position="736"/>
        <end position="757"/>
    </location>
</feature>
<reference evidence="12" key="2">
    <citation type="journal article" date="2018" name="Environ. Sci. Technol.">
        <title>The Toxicogenome of Hyalella azteca: A Model for Sediment Ecotoxicology and Evolutionary Toxicology.</title>
        <authorList>
            <person name="Poynton H.C."/>
            <person name="Hasenbein S."/>
            <person name="Benoit J.B."/>
            <person name="Sepulveda M.S."/>
            <person name="Poelchau M.F."/>
            <person name="Hughes D.S.T."/>
            <person name="Murali S.C."/>
            <person name="Chen S."/>
            <person name="Glastad K.M."/>
            <person name="Goodisman M.A.D."/>
            <person name="Werren J.H."/>
            <person name="Vineis J.H."/>
            <person name="Bowen J.L."/>
            <person name="Friedrich M."/>
            <person name="Jones J."/>
            <person name="Robertson H.M."/>
            <person name="Feyereisen R."/>
            <person name="Mechler-Hickson A."/>
            <person name="Mathers N."/>
            <person name="Lee C.E."/>
            <person name="Colbourne J.K."/>
            <person name="Biales A."/>
            <person name="Johnston J.S."/>
            <person name="Wellborn G.A."/>
            <person name="Rosendale A.J."/>
            <person name="Cridge A.G."/>
            <person name="Munoz-Torres M.C."/>
            <person name="Bain P.A."/>
            <person name="Manny A.R."/>
            <person name="Major K.M."/>
            <person name="Lambert F.N."/>
            <person name="Vulpe C.D."/>
            <person name="Tuck P."/>
            <person name="Blalock B.J."/>
            <person name="Lin Y.Y."/>
            <person name="Smith M.E."/>
            <person name="Ochoa-Acuna H."/>
            <person name="Chen M.M."/>
            <person name="Childers C.P."/>
            <person name="Qu J."/>
            <person name="Dugan S."/>
            <person name="Lee S.L."/>
            <person name="Chao H."/>
            <person name="Dinh H."/>
            <person name="Han Y."/>
            <person name="Doddapaneni H."/>
            <person name="Worley K.C."/>
            <person name="Muzny D.M."/>
            <person name="Gibbs R.A."/>
            <person name="Richards S."/>
        </authorList>
    </citation>
    <scope>NUCLEOTIDE SEQUENCE</scope>
    <source>
        <strain evidence="12">HAZT.00-mixed</strain>
        <tissue evidence="12">Whole organism</tissue>
    </source>
</reference>
<evidence type="ECO:0000256" key="1">
    <source>
        <dbReference type="ARBA" id="ARBA00004141"/>
    </source>
</evidence>
<dbReference type="Pfam" id="PF13385">
    <property type="entry name" value="Laminin_G_3"/>
    <property type="match status" value="1"/>
</dbReference>
<proteinExistence type="predicted"/>
<dbReference type="Gene3D" id="1.20.58.390">
    <property type="entry name" value="Neurotransmitter-gated ion-channel transmembrane domain"/>
    <property type="match status" value="1"/>
</dbReference>
<dbReference type="Pfam" id="PF02931">
    <property type="entry name" value="Neur_chan_LBD"/>
    <property type="match status" value="1"/>
</dbReference>
<dbReference type="Gene3D" id="3.10.100.10">
    <property type="entry name" value="Mannose-Binding Protein A, subunit A"/>
    <property type="match status" value="1"/>
</dbReference>
<comment type="subcellular location">
    <subcellularLocation>
        <location evidence="2">Cell membrane</location>
    </subcellularLocation>
    <subcellularLocation>
        <location evidence="1">Membrane</location>
        <topology evidence="1">Multi-pass membrane protein</topology>
    </subcellularLocation>
</comment>
<evidence type="ECO:0000256" key="8">
    <source>
        <dbReference type="PROSITE-ProRule" id="PRU00124"/>
    </source>
</evidence>
<name>A0A6A0GNT4_HYAAZ</name>
<dbReference type="PROSITE" id="PS50068">
    <property type="entry name" value="LDLRA_2"/>
    <property type="match status" value="1"/>
</dbReference>
<keyword evidence="3" id="KW-0813">Transport</keyword>
<keyword evidence="4" id="KW-1003">Cell membrane</keyword>
<evidence type="ECO:0000256" key="7">
    <source>
        <dbReference type="ARBA" id="ARBA00023303"/>
    </source>
</evidence>
<feature type="transmembrane region" description="Helical" evidence="10">
    <location>
        <begin position="792"/>
        <end position="815"/>
    </location>
</feature>
<evidence type="ECO:0000313" key="12">
    <source>
        <dbReference type="EMBL" id="KAA0183335.1"/>
    </source>
</evidence>
<dbReference type="InterPro" id="IPR006202">
    <property type="entry name" value="Neur_chan_lig-bd"/>
</dbReference>
<dbReference type="GO" id="GO:0005886">
    <property type="term" value="C:plasma membrane"/>
    <property type="evidence" value="ECO:0007669"/>
    <property type="project" value="UniProtKB-SubCell"/>
</dbReference>
<dbReference type="InterPro" id="IPR036719">
    <property type="entry name" value="Neuro-gated_channel_TM_sf"/>
</dbReference>
<dbReference type="CDD" id="cd00112">
    <property type="entry name" value="LDLa"/>
    <property type="match status" value="1"/>
</dbReference>
<evidence type="ECO:0000256" key="9">
    <source>
        <dbReference type="SAM" id="MobiDB-lite"/>
    </source>
</evidence>
<dbReference type="InterPro" id="IPR036734">
    <property type="entry name" value="Neur_chan_lig-bd_sf"/>
</dbReference>
<dbReference type="PROSITE" id="PS50041">
    <property type="entry name" value="C_TYPE_LECTIN_2"/>
    <property type="match status" value="1"/>
</dbReference>
<keyword evidence="7" id="KW-0407">Ion channel</keyword>
<feature type="transmembrane region" description="Helical" evidence="10">
    <location>
        <begin position="655"/>
        <end position="674"/>
    </location>
</feature>
<dbReference type="PROSITE" id="PS01209">
    <property type="entry name" value="LDLRA_1"/>
    <property type="match status" value="1"/>
</dbReference>
<feature type="disulfide bond" evidence="8">
    <location>
        <begin position="426"/>
        <end position="438"/>
    </location>
</feature>
<feature type="disulfide bond" evidence="8">
    <location>
        <begin position="445"/>
        <end position="460"/>
    </location>
</feature>
<dbReference type="InterPro" id="IPR023415">
    <property type="entry name" value="LDLR_class-A_CS"/>
</dbReference>
<dbReference type="CDD" id="cd00037">
    <property type="entry name" value="CLECT"/>
    <property type="match status" value="1"/>
</dbReference>
<feature type="transmembrane region" description="Helical" evidence="10">
    <location>
        <begin position="689"/>
        <end position="708"/>
    </location>
</feature>
<dbReference type="InterPro" id="IPR013320">
    <property type="entry name" value="ConA-like_dom_sf"/>
</dbReference>
<keyword evidence="10" id="KW-1133">Transmembrane helix</keyword>
<dbReference type="EMBL" id="JQDR03017851">
    <property type="protein sequence ID" value="KAA0183335.1"/>
    <property type="molecule type" value="Genomic_DNA"/>
</dbReference>
<dbReference type="InterPro" id="IPR038050">
    <property type="entry name" value="Neuro_actylchol_rec"/>
</dbReference>
<keyword evidence="10" id="KW-0812">Transmembrane</keyword>
<comment type="caution">
    <text evidence="12">The sequence shown here is derived from an EMBL/GenBank/DDBJ whole genome shotgun (WGS) entry which is preliminary data.</text>
</comment>
<feature type="transmembrane region" description="Helical" evidence="10">
    <location>
        <begin position="626"/>
        <end position="648"/>
    </location>
</feature>
<dbReference type="SUPFAM" id="SSF63712">
    <property type="entry name" value="Nicotinic receptor ligand binding domain-like"/>
    <property type="match status" value="1"/>
</dbReference>
<dbReference type="AlphaFoldDB" id="A0A6A0GNT4"/>
<accession>A0A6A0GNT4</accession>
<keyword evidence="6 8" id="KW-1015">Disulfide bond</keyword>
<dbReference type="SUPFAM" id="SSF56436">
    <property type="entry name" value="C-type lectin-like"/>
    <property type="match status" value="1"/>
</dbReference>
<evidence type="ECO:0000256" key="3">
    <source>
        <dbReference type="ARBA" id="ARBA00022448"/>
    </source>
</evidence>
<dbReference type="Gene3D" id="2.70.170.10">
    <property type="entry name" value="Neurotransmitter-gated ion-channel ligand-binding domain"/>
    <property type="match status" value="1"/>
</dbReference>
<dbReference type="InterPro" id="IPR002172">
    <property type="entry name" value="LDrepeatLR_classA_rpt"/>
</dbReference>
<dbReference type="Pfam" id="PF00057">
    <property type="entry name" value="Ldl_recept_a"/>
    <property type="match status" value="1"/>
</dbReference>
<gene>
    <name evidence="12" type="ORF">HAZT_HAZT004416</name>
</gene>
<reference evidence="12" key="3">
    <citation type="submission" date="2019-06" db="EMBL/GenBank/DDBJ databases">
        <authorList>
            <person name="Poynton C."/>
            <person name="Hasenbein S."/>
            <person name="Benoit J.B."/>
            <person name="Sepulveda M.S."/>
            <person name="Poelchau M.F."/>
            <person name="Murali S.C."/>
            <person name="Chen S."/>
            <person name="Glastad K.M."/>
            <person name="Werren J.H."/>
            <person name="Vineis J.H."/>
            <person name="Bowen J.L."/>
            <person name="Friedrich M."/>
            <person name="Jones J."/>
            <person name="Robertson H.M."/>
            <person name="Feyereisen R."/>
            <person name="Mechler-Hickson A."/>
            <person name="Mathers N."/>
            <person name="Lee C.E."/>
            <person name="Colbourne J.K."/>
            <person name="Biales A."/>
            <person name="Johnston J.S."/>
            <person name="Wellborn G.A."/>
            <person name="Rosendale A.J."/>
            <person name="Cridge A.G."/>
            <person name="Munoz-Torres M.C."/>
            <person name="Bain P.A."/>
            <person name="Manny A.R."/>
            <person name="Major K.M."/>
            <person name="Lambert F.N."/>
            <person name="Vulpe C.D."/>
            <person name="Tuck P."/>
            <person name="Blalock B.J."/>
            <person name="Lin Y.-Y."/>
            <person name="Smith M.E."/>
            <person name="Ochoa-Acuna H."/>
            <person name="Chen M.-J.M."/>
            <person name="Childers C.P."/>
            <person name="Qu J."/>
            <person name="Dugan S."/>
            <person name="Lee S.L."/>
            <person name="Chao H."/>
            <person name="Dinh H."/>
            <person name="Han Y."/>
            <person name="Doddapaneni H."/>
            <person name="Worley K.C."/>
            <person name="Muzny D.M."/>
            <person name="Gibbs R.A."/>
            <person name="Richards S."/>
        </authorList>
    </citation>
    <scope>NUCLEOTIDE SEQUENCE</scope>
    <source>
        <strain evidence="12">HAZT.00-mixed</strain>
        <tissue evidence="12">Whole organism</tissue>
    </source>
</reference>
<dbReference type="SUPFAM" id="SSF90112">
    <property type="entry name" value="Neurotransmitter-gated ion-channel transmembrane pore"/>
    <property type="match status" value="1"/>
</dbReference>
<dbReference type="InterPro" id="IPR006028">
    <property type="entry name" value="GABAA/Glycine_rcpt"/>
</dbReference>
<dbReference type="InterPro" id="IPR036055">
    <property type="entry name" value="LDL_receptor-like_sf"/>
</dbReference>
<keyword evidence="5" id="KW-0406">Ion transport</keyword>
<feature type="domain" description="C-type lectin" evidence="11">
    <location>
        <begin position="219"/>
        <end position="325"/>
    </location>
</feature>
<keyword evidence="10" id="KW-0472">Membrane</keyword>
<protein>
    <recommendedName>
        <fullName evidence="11">C-type lectin domain-containing protein</fullName>
    </recommendedName>
</protein>
<dbReference type="SUPFAM" id="SSF57424">
    <property type="entry name" value="LDL receptor-like module"/>
    <property type="match status" value="1"/>
</dbReference>
<organism evidence="12">
    <name type="scientific">Hyalella azteca</name>
    <name type="common">Amphipod</name>
    <dbReference type="NCBI Taxonomy" id="294128"/>
    <lineage>
        <taxon>Eukaryota</taxon>
        <taxon>Metazoa</taxon>
        <taxon>Ecdysozoa</taxon>
        <taxon>Arthropoda</taxon>
        <taxon>Crustacea</taxon>
        <taxon>Multicrustacea</taxon>
        <taxon>Malacostraca</taxon>
        <taxon>Eumalacostraca</taxon>
        <taxon>Peracarida</taxon>
        <taxon>Amphipoda</taxon>
        <taxon>Senticaudata</taxon>
        <taxon>Talitrida</taxon>
        <taxon>Talitroidea</taxon>
        <taxon>Hyalellidae</taxon>
        <taxon>Hyalella</taxon>
    </lineage>
</organism>
<evidence type="ECO:0000259" key="11">
    <source>
        <dbReference type="PROSITE" id="PS50041"/>
    </source>
</evidence>
<sequence>MSFQEDGIASDSFISRTFDSQQQFLLHSFTFCVRFKFFGLHEITGLVWLFKNLSATSNHENNFQIELSLSRLRVSIGGTRKYFFLREELRALTWHHLCSTYNDDNRTATIVLDGSIQQSEVVDAAPVSGRILKIGAVDKNKNFYGHVTQANFWRSVLTLEEMAAIWSCDDDREGDAVAWSGSWEMNGSVSRKEITKTQLCSQVLSEQIFIFEPMTAKAAASLCRWLAATLPLPRNMTDLHKLADEISTRTNETAVHCESMWVDLTDKGQEGAWRNYFSQKQVENITWKRGQPDGDVIQNCGAIVMDDVTGFRDRDCRTTGCAVCEISTLPVWTLKGVCEISENDKKFVAKQPAAGEVVFIGYADNTIQYLNGSWLWRDLSSNETIATLLKGTFGKNWPMGRKKWLLNQPLCGKSAEDEITFLLSPCVKDEYTCDDASCVPLSKRCNLKPDCVDGSDETECEIVEFPPSYRADIPPQALGSGKGLPVTLHIVIESASVDTTDMLLHLNFNLSMSWIDKRLSYLNLNREMRQNMIPDEIKHKLWAPLVDFTNTKGNHITKVDIEASMMGCAMKLTMMSASSKLLSFDERNSRVEYVGNPQLIEYSIEDVGLTFNNNLNDFAELYVEGFILMNIYIPSLCLLVISYLTLYFKPAIFQVRVLGSLTTLLVMATLFTQASSSLPKTSYFKMVDVWLLSSILIIFTIIVFHTIIDRSMESDPVIPLSPPKEQISTIKLPSNSVRPLDENQTTEPPNSWTPSDHTVGPDHIEVAEFNVHKKIPVEEFAVSAHERTLSQALILSARVIILVVLVIFNLIYWSFVLWGN</sequence>
<feature type="disulfide bond" evidence="8">
    <location>
        <begin position="433"/>
        <end position="451"/>
    </location>
</feature>
<reference evidence="12" key="1">
    <citation type="submission" date="2014-08" db="EMBL/GenBank/DDBJ databases">
        <authorList>
            <person name="Murali S."/>
            <person name="Richards S."/>
            <person name="Bandaranaike D."/>
            <person name="Bellair M."/>
            <person name="Blankenburg K."/>
            <person name="Chao H."/>
            <person name="Dinh H."/>
            <person name="Doddapaneni H."/>
            <person name="Dugan-Rocha S."/>
            <person name="Elkadiri S."/>
            <person name="Gnanaolivu R."/>
            <person name="Hughes D."/>
            <person name="Lee S."/>
            <person name="Li M."/>
            <person name="Ming W."/>
            <person name="Munidasa M."/>
            <person name="Muniz J."/>
            <person name="Nguyen L."/>
            <person name="Osuji N."/>
            <person name="Pu L.-L."/>
            <person name="Puazo M."/>
            <person name="Skinner E."/>
            <person name="Qu C."/>
            <person name="Quiroz J."/>
            <person name="Raj R."/>
            <person name="Weissenberger G."/>
            <person name="Xin Y."/>
            <person name="Zou X."/>
            <person name="Han Y."/>
            <person name="Worley K."/>
            <person name="Muzny D."/>
            <person name="Gibbs R."/>
        </authorList>
    </citation>
    <scope>NUCLEOTIDE SEQUENCE</scope>
    <source>
        <strain evidence="12">HAZT.00-mixed</strain>
        <tissue evidence="12">Whole organism</tissue>
    </source>
</reference>
<dbReference type="Proteomes" id="UP000711488">
    <property type="component" value="Unassembled WGS sequence"/>
</dbReference>
<dbReference type="SUPFAM" id="SSF49899">
    <property type="entry name" value="Concanavalin A-like lectins/glucanases"/>
    <property type="match status" value="1"/>
</dbReference>
<dbReference type="Gene3D" id="4.10.400.10">
    <property type="entry name" value="Low-density Lipoprotein Receptor"/>
    <property type="match status" value="1"/>
</dbReference>